<dbReference type="InterPro" id="IPR019734">
    <property type="entry name" value="TPR_rpt"/>
</dbReference>
<dbReference type="EMBL" id="GBHO01042153">
    <property type="protein sequence ID" value="JAG01451.1"/>
    <property type="molecule type" value="Transcribed_RNA"/>
</dbReference>
<dbReference type="Pfam" id="PF00226">
    <property type="entry name" value="DnaJ"/>
    <property type="match status" value="1"/>
</dbReference>
<dbReference type="SUPFAM" id="SSF48452">
    <property type="entry name" value="TPR-like"/>
    <property type="match status" value="2"/>
</dbReference>
<sequence length="623" mass="71664">MWSAKRPRSVEEPDEAHCSSREWWYYPETRHHYDAAMQEYDQWPYYREFGTQYYNITPPQHHYSPMLRQPLQQSYHRLVWCMQSQPSFYDDGTSRYYSRLNLLEAQSRASMQARSRVSILHLARNRASIQRHLASNRATLQALFESLKDDPPRLAECKKEQGNAQFKMKQYGKALPYYTEAIELCPENANYYGNRAACYLMQGQFTKALEDANKAVSIDPKFVKGWLRIAKCTMAQGDLKSAETALNKARELEPSGAVLQAELNNFNDLKTCAEKGDKAYNSGDYRMVVYCMDRALNIATSCSRFKVLKAECLAHLGNYQDAQELANEVLAFDKQNADAILVRGMCLYYQDNVERAFTHFQHVLKLAPDHIRAMDIYKKAKALKQKKEEGNEAYKAERYQDAYRLYSEALIIDPKNVANNAKLYFNRALVLSKLKKMDESIADCSEALKLDPNYLKALLKRAQIYMELSQYEEAVQDYEKAAKMDKGRETRKLLNDAKLELKKSQRKDYYKILGVSKNASTDDIKKAYRKRALVHHPDRHANASEGEKKEQEKKFKEVGEAYGVLSDPVKRAKYDNGQNLDEFGGFPEGPESYVFQTFFGDGGAHFFPSSGGGFPGSFSFQCS</sequence>
<dbReference type="EMBL" id="GBHO01042154">
    <property type="protein sequence ID" value="JAG01450.1"/>
    <property type="molecule type" value="Transcribed_RNA"/>
</dbReference>
<dbReference type="Pfam" id="PF00515">
    <property type="entry name" value="TPR_1"/>
    <property type="match status" value="3"/>
</dbReference>
<gene>
    <name evidence="6" type="ORF">CM83_52826</name>
    <name evidence="7" type="ORF">CM83_52827</name>
</gene>
<dbReference type="CDD" id="cd06257">
    <property type="entry name" value="DnaJ"/>
    <property type="match status" value="1"/>
</dbReference>
<dbReference type="SMART" id="SM00028">
    <property type="entry name" value="TPR"/>
    <property type="match status" value="9"/>
</dbReference>
<reference evidence="7" key="2">
    <citation type="submission" date="2014-07" db="EMBL/GenBank/DDBJ databases">
        <authorList>
            <person name="Hull J."/>
        </authorList>
    </citation>
    <scope>NUCLEOTIDE SEQUENCE</scope>
</reference>
<dbReference type="Gene3D" id="1.25.40.10">
    <property type="entry name" value="Tetratricopeptide repeat domain"/>
    <property type="match status" value="1"/>
</dbReference>
<feature type="repeat" description="TPR" evidence="4">
    <location>
        <begin position="383"/>
        <end position="416"/>
    </location>
</feature>
<protein>
    <recommendedName>
        <fullName evidence="5">J domain-containing protein</fullName>
    </recommendedName>
</protein>
<dbReference type="SUPFAM" id="SSF46565">
    <property type="entry name" value="Chaperone J-domain"/>
    <property type="match status" value="1"/>
</dbReference>
<evidence type="ECO:0000256" key="3">
    <source>
        <dbReference type="ARBA" id="ARBA00023186"/>
    </source>
</evidence>
<dbReference type="InterPro" id="IPR001623">
    <property type="entry name" value="DnaJ_domain"/>
</dbReference>
<dbReference type="InterPro" id="IPR036869">
    <property type="entry name" value="J_dom_sf"/>
</dbReference>
<dbReference type="PRINTS" id="PR00625">
    <property type="entry name" value="JDOMAIN"/>
</dbReference>
<dbReference type="PROSITE" id="PS50293">
    <property type="entry name" value="TPR_REGION"/>
    <property type="match status" value="1"/>
</dbReference>
<feature type="repeat" description="TPR" evidence="4">
    <location>
        <begin position="421"/>
        <end position="454"/>
    </location>
</feature>
<feature type="domain" description="J" evidence="5">
    <location>
        <begin position="508"/>
        <end position="578"/>
    </location>
</feature>
<dbReference type="PANTHER" id="PTHR45188">
    <property type="entry name" value="DNAJ PROTEIN P58IPK HOMOLOG"/>
    <property type="match status" value="1"/>
</dbReference>
<dbReference type="SMART" id="SM00271">
    <property type="entry name" value="DnaJ"/>
    <property type="match status" value="1"/>
</dbReference>
<dbReference type="PROSITE" id="PS50076">
    <property type="entry name" value="DNAJ_2"/>
    <property type="match status" value="1"/>
</dbReference>
<evidence type="ECO:0000313" key="6">
    <source>
        <dbReference type="EMBL" id="JAG01450.1"/>
    </source>
</evidence>
<evidence type="ECO:0000259" key="5">
    <source>
        <dbReference type="PROSITE" id="PS50076"/>
    </source>
</evidence>
<evidence type="ECO:0000256" key="4">
    <source>
        <dbReference type="PROSITE-ProRule" id="PRU00339"/>
    </source>
</evidence>
<keyword evidence="3" id="KW-0143">Chaperone</keyword>
<feature type="repeat" description="TPR" evidence="4">
    <location>
        <begin position="155"/>
        <end position="188"/>
    </location>
</feature>
<dbReference type="Pfam" id="PF13432">
    <property type="entry name" value="TPR_16"/>
    <property type="match status" value="1"/>
</dbReference>
<dbReference type="Pfam" id="PF13181">
    <property type="entry name" value="TPR_8"/>
    <property type="match status" value="1"/>
</dbReference>
<proteinExistence type="predicted"/>
<accession>A0A0A9W208</accession>
<dbReference type="PROSITE" id="PS50005">
    <property type="entry name" value="TPR"/>
    <property type="match status" value="7"/>
</dbReference>
<feature type="repeat" description="TPR" evidence="4">
    <location>
        <begin position="189"/>
        <end position="222"/>
    </location>
</feature>
<organism evidence="7">
    <name type="scientific">Lygus hesperus</name>
    <name type="common">Western plant bug</name>
    <dbReference type="NCBI Taxonomy" id="30085"/>
    <lineage>
        <taxon>Eukaryota</taxon>
        <taxon>Metazoa</taxon>
        <taxon>Ecdysozoa</taxon>
        <taxon>Arthropoda</taxon>
        <taxon>Hexapoda</taxon>
        <taxon>Insecta</taxon>
        <taxon>Pterygota</taxon>
        <taxon>Neoptera</taxon>
        <taxon>Paraneoptera</taxon>
        <taxon>Hemiptera</taxon>
        <taxon>Heteroptera</taxon>
        <taxon>Panheteroptera</taxon>
        <taxon>Cimicomorpha</taxon>
        <taxon>Miridae</taxon>
        <taxon>Mirini</taxon>
        <taxon>Lygus</taxon>
    </lineage>
</organism>
<keyword evidence="2 4" id="KW-0802">TPR repeat</keyword>
<dbReference type="AlphaFoldDB" id="A0A0A9W208"/>
<dbReference type="PANTHER" id="PTHR45188:SF2">
    <property type="entry name" value="DNAJ HOMOLOG SUBFAMILY C MEMBER 7"/>
    <property type="match status" value="1"/>
</dbReference>
<feature type="repeat" description="TPR" evidence="4">
    <location>
        <begin position="223"/>
        <end position="256"/>
    </location>
</feature>
<keyword evidence="1" id="KW-0677">Repeat</keyword>
<dbReference type="FunFam" id="1.25.40.10:FF:000097">
    <property type="entry name" value="DnaJ homolog subfamily C member 7 homolog"/>
    <property type="match status" value="1"/>
</dbReference>
<dbReference type="Gene3D" id="1.10.287.110">
    <property type="entry name" value="DnaJ domain"/>
    <property type="match status" value="1"/>
</dbReference>
<feature type="repeat" description="TPR" evidence="4">
    <location>
        <begin position="455"/>
        <end position="488"/>
    </location>
</feature>
<name>A0A0A9W208_LYGHE</name>
<feature type="repeat" description="TPR" evidence="4">
    <location>
        <begin position="337"/>
        <end position="370"/>
    </location>
</feature>
<reference evidence="7" key="1">
    <citation type="journal article" date="2014" name="PLoS ONE">
        <title>Transcriptome-Based Identification of ABC Transporters in the Western Tarnished Plant Bug Lygus hesperus.</title>
        <authorList>
            <person name="Hull J.J."/>
            <person name="Chaney K."/>
            <person name="Geib S.M."/>
            <person name="Fabrick J.A."/>
            <person name="Brent C.S."/>
            <person name="Walsh D."/>
            <person name="Lavine L.C."/>
        </authorList>
    </citation>
    <scope>NUCLEOTIDE SEQUENCE</scope>
</reference>
<dbReference type="InterPro" id="IPR011990">
    <property type="entry name" value="TPR-like_helical_dom_sf"/>
</dbReference>
<evidence type="ECO:0000313" key="7">
    <source>
        <dbReference type="EMBL" id="JAG01451.1"/>
    </source>
</evidence>
<evidence type="ECO:0000256" key="1">
    <source>
        <dbReference type="ARBA" id="ARBA00022737"/>
    </source>
</evidence>
<evidence type="ECO:0000256" key="2">
    <source>
        <dbReference type="ARBA" id="ARBA00022803"/>
    </source>
</evidence>